<dbReference type="Proteomes" id="UP000030689">
    <property type="component" value="Unassembled WGS sequence"/>
</dbReference>
<evidence type="ECO:0000313" key="9">
    <source>
        <dbReference type="Proteomes" id="UP000030689"/>
    </source>
</evidence>
<dbReference type="GO" id="GO:0005634">
    <property type="term" value="C:nucleus"/>
    <property type="evidence" value="ECO:0007669"/>
    <property type="project" value="UniProtKB-SubCell"/>
</dbReference>
<dbReference type="SUPFAM" id="SSF46785">
    <property type="entry name" value="Winged helix' DNA-binding domain"/>
    <property type="match status" value="1"/>
</dbReference>
<keyword evidence="3" id="KW-0539">Nucleus</keyword>
<dbReference type="InterPro" id="IPR039781">
    <property type="entry name" value="Rad21/Rec8-like"/>
</dbReference>
<dbReference type="Pfam" id="PF04824">
    <property type="entry name" value="Rad21_Rec8"/>
    <property type="match status" value="1"/>
</dbReference>
<feature type="compositionally biased region" description="Basic and acidic residues" evidence="4">
    <location>
        <begin position="232"/>
        <end position="260"/>
    </location>
</feature>
<evidence type="ECO:0000313" key="8">
    <source>
        <dbReference type="EMBL" id="ESQ28607.1"/>
    </source>
</evidence>
<sequence length="575" mass="65025">MYSKLTGYGTVWTAAHLPGRLKKSHYTASNIPKTVDLILMFPEIPMTLRLSGQLLLGVKRIYSKQVDYLFCDCNLFITCSAKYFLSTQVDLPKDARQSPVESVTLPHTLNLDDFDLEEYTLEEGFDNHLWSKEDLILTDQNATGIDPYVAVREDIFPQCTLMGVDGQSTVPVSGHPGDTDVEMAFEAEPNNEPRDFNVNLDTRTYVPRNLTEMLDSSPERSYANSSPSVPEIEIRPEEQQNGRVERTESLDETLNDKEHTMPNIDEEMLNSRGHSTFELRSRSPGFAGSEEERENFGENMRHTLEDPSETLRKRKELASTEVHNWRTNNQPKKDQILNEPMFTDYSDVLGRLFGKQCVASKSYHAVSDEPASVSLLLEKLKQKNDGYHEYMPSPPPCRTDDFTTQPGIWETESYRTEPSTSTYAAQQQLLLKWQKRLFLAFFTCLVFPVLGALLISIDSNTICMCHTGTLFLDVGVRSLASQDSDNLTGRARALAQYLKGHSSKSPTSSYHSGDLSLGKILAGKTRKLRTVFSGLQMFFKTLVLKYRGLIDVQQDQPNSDVTLKLMPAIFIKNCE</sequence>
<reference evidence="8 9" key="1">
    <citation type="journal article" date="2013" name="Front. Plant Sci.">
        <title>The Reference Genome of the Halophytic Plant Eutrema salsugineum.</title>
        <authorList>
            <person name="Yang R."/>
            <person name="Jarvis D.E."/>
            <person name="Chen H."/>
            <person name="Beilstein M.A."/>
            <person name="Grimwood J."/>
            <person name="Jenkins J."/>
            <person name="Shu S."/>
            <person name="Prochnik S."/>
            <person name="Xin M."/>
            <person name="Ma C."/>
            <person name="Schmutz J."/>
            <person name="Wing R.A."/>
            <person name="Mitchell-Olds T."/>
            <person name="Schumaker K.S."/>
            <person name="Wang X."/>
        </authorList>
    </citation>
    <scope>NUCLEOTIDE SEQUENCE [LARGE SCALE GENOMIC DNA]</scope>
</reference>
<dbReference type="AlphaFoldDB" id="V4KFL9"/>
<dbReference type="Gramene" id="ESQ28607">
    <property type="protein sequence ID" value="ESQ28607"/>
    <property type="gene ID" value="EUTSA_v10019442mg"/>
</dbReference>
<evidence type="ECO:0000256" key="3">
    <source>
        <dbReference type="ARBA" id="ARBA00023242"/>
    </source>
</evidence>
<dbReference type="PANTHER" id="PTHR12585:SF55">
    <property type="entry name" value="SISTER CHROMATID COHESION 1 PROTEIN 3"/>
    <property type="match status" value="1"/>
</dbReference>
<dbReference type="eggNOG" id="KOG1213">
    <property type="taxonomic scope" value="Eukaryota"/>
</dbReference>
<organism evidence="8 9">
    <name type="scientific">Eutrema salsugineum</name>
    <name type="common">Saltwater cress</name>
    <name type="synonym">Sisymbrium salsugineum</name>
    <dbReference type="NCBI Taxonomy" id="72664"/>
    <lineage>
        <taxon>Eukaryota</taxon>
        <taxon>Viridiplantae</taxon>
        <taxon>Streptophyta</taxon>
        <taxon>Embryophyta</taxon>
        <taxon>Tracheophyta</taxon>
        <taxon>Spermatophyta</taxon>
        <taxon>Magnoliopsida</taxon>
        <taxon>eudicotyledons</taxon>
        <taxon>Gunneridae</taxon>
        <taxon>Pentapetalae</taxon>
        <taxon>rosids</taxon>
        <taxon>malvids</taxon>
        <taxon>Brassicales</taxon>
        <taxon>Brassicaceae</taxon>
        <taxon>Eutremeae</taxon>
        <taxon>Eutrema</taxon>
    </lineage>
</organism>
<feature type="region of interest" description="Disordered" evidence="4">
    <location>
        <begin position="212"/>
        <end position="261"/>
    </location>
</feature>
<keyword evidence="9" id="KW-1185">Reference proteome</keyword>
<evidence type="ECO:0000256" key="5">
    <source>
        <dbReference type="SAM" id="Phobius"/>
    </source>
</evidence>
<dbReference type="GO" id="GO:0007062">
    <property type="term" value="P:sister chromatid cohesion"/>
    <property type="evidence" value="ECO:0007669"/>
    <property type="project" value="InterPro"/>
</dbReference>
<dbReference type="KEGG" id="eus:EUTSA_v10019442mg"/>
<dbReference type="InterPro" id="IPR036390">
    <property type="entry name" value="WH_DNA-bd_sf"/>
</dbReference>
<dbReference type="STRING" id="72664.V4KFL9"/>
<feature type="transmembrane region" description="Helical" evidence="5">
    <location>
        <begin position="437"/>
        <end position="457"/>
    </location>
</feature>
<evidence type="ECO:0000259" key="7">
    <source>
        <dbReference type="Pfam" id="PF04825"/>
    </source>
</evidence>
<accession>V4KFL9</accession>
<comment type="similarity">
    <text evidence="2">Belongs to the rad21 family.</text>
</comment>
<dbReference type="GO" id="GO:0008278">
    <property type="term" value="C:cohesin complex"/>
    <property type="evidence" value="ECO:0007669"/>
    <property type="project" value="InterPro"/>
</dbReference>
<dbReference type="InterPro" id="IPR006910">
    <property type="entry name" value="Rad21_Rec8_N"/>
</dbReference>
<comment type="subcellular location">
    <subcellularLocation>
        <location evidence="1">Nucleus</location>
    </subcellularLocation>
</comment>
<dbReference type="GO" id="GO:0003682">
    <property type="term" value="F:chromatin binding"/>
    <property type="evidence" value="ECO:0007669"/>
    <property type="project" value="TreeGrafter"/>
</dbReference>
<evidence type="ECO:0008006" key="10">
    <source>
        <dbReference type="Google" id="ProtNLM"/>
    </source>
</evidence>
<evidence type="ECO:0000256" key="2">
    <source>
        <dbReference type="ARBA" id="ARBA00009870"/>
    </source>
</evidence>
<feature type="region of interest" description="Disordered" evidence="4">
    <location>
        <begin position="277"/>
        <end position="297"/>
    </location>
</feature>
<gene>
    <name evidence="8" type="ORF">EUTSA_v10019442mg</name>
</gene>
<keyword evidence="5" id="KW-1133">Transmembrane helix</keyword>
<dbReference type="EMBL" id="KI517953">
    <property type="protein sequence ID" value="ESQ28607.1"/>
    <property type="molecule type" value="Genomic_DNA"/>
</dbReference>
<dbReference type="CDD" id="cd21793">
    <property type="entry name" value="Rad21_Rec8_M_AtSYN1-like"/>
    <property type="match status" value="1"/>
</dbReference>
<evidence type="ECO:0000256" key="1">
    <source>
        <dbReference type="ARBA" id="ARBA00004123"/>
    </source>
</evidence>
<feature type="domain" description="Rad21/Rec8-like protein N-terminal" evidence="7">
    <location>
        <begin position="5"/>
        <end position="97"/>
    </location>
</feature>
<dbReference type="Pfam" id="PF04825">
    <property type="entry name" value="Rad21_Rec8_N"/>
    <property type="match status" value="1"/>
</dbReference>
<keyword evidence="5" id="KW-0472">Membrane</keyword>
<protein>
    <recommendedName>
        <fullName evidence="10">Rad21/Rec8-like protein N-terminal domain-containing protein</fullName>
    </recommendedName>
</protein>
<evidence type="ECO:0000259" key="6">
    <source>
        <dbReference type="Pfam" id="PF04824"/>
    </source>
</evidence>
<feature type="domain" description="Rad21/Rec8-like protein C-terminal eukaryotic" evidence="6">
    <location>
        <begin position="514"/>
        <end position="568"/>
    </location>
</feature>
<proteinExistence type="inferred from homology"/>
<dbReference type="GO" id="GO:1990414">
    <property type="term" value="P:replication-born double-strand break repair via sister chromatid exchange"/>
    <property type="evidence" value="ECO:0007669"/>
    <property type="project" value="TreeGrafter"/>
</dbReference>
<evidence type="ECO:0000256" key="4">
    <source>
        <dbReference type="SAM" id="MobiDB-lite"/>
    </source>
</evidence>
<keyword evidence="5" id="KW-0812">Transmembrane</keyword>
<name>V4KFL9_EUTSA</name>
<dbReference type="PANTHER" id="PTHR12585">
    <property type="entry name" value="SCC1 / RAD21 FAMILY MEMBER"/>
    <property type="match status" value="1"/>
</dbReference>
<dbReference type="InterPro" id="IPR006909">
    <property type="entry name" value="Rad21/Rec8_C_eu"/>
</dbReference>